<comment type="caution">
    <text evidence="1">The sequence shown here is derived from an EMBL/GenBank/DDBJ whole genome shotgun (WGS) entry which is preliminary data.</text>
</comment>
<reference evidence="1 2" key="1">
    <citation type="journal article" date="2019" name="Sci. Rep.">
        <title>Orb-weaving spider Araneus ventricosus genome elucidates the spidroin gene catalogue.</title>
        <authorList>
            <person name="Kono N."/>
            <person name="Nakamura H."/>
            <person name="Ohtoshi R."/>
            <person name="Moran D.A.P."/>
            <person name="Shinohara A."/>
            <person name="Yoshida Y."/>
            <person name="Fujiwara M."/>
            <person name="Mori M."/>
            <person name="Tomita M."/>
            <person name="Arakawa K."/>
        </authorList>
    </citation>
    <scope>NUCLEOTIDE SEQUENCE [LARGE SCALE GENOMIC DNA]</scope>
</reference>
<gene>
    <name evidence="1" type="ORF">AVEN_99752_1</name>
</gene>
<organism evidence="1 2">
    <name type="scientific">Araneus ventricosus</name>
    <name type="common">Orbweaver spider</name>
    <name type="synonym">Epeira ventricosa</name>
    <dbReference type="NCBI Taxonomy" id="182803"/>
    <lineage>
        <taxon>Eukaryota</taxon>
        <taxon>Metazoa</taxon>
        <taxon>Ecdysozoa</taxon>
        <taxon>Arthropoda</taxon>
        <taxon>Chelicerata</taxon>
        <taxon>Arachnida</taxon>
        <taxon>Araneae</taxon>
        <taxon>Araneomorphae</taxon>
        <taxon>Entelegynae</taxon>
        <taxon>Araneoidea</taxon>
        <taxon>Araneidae</taxon>
        <taxon>Araneus</taxon>
    </lineage>
</organism>
<dbReference type="EMBL" id="BGPR01000380">
    <property type="protein sequence ID" value="GBM16859.1"/>
    <property type="molecule type" value="Genomic_DNA"/>
</dbReference>
<sequence length="131" mass="14298">MSFSVACTCSQPVVCMNVPNKSAVSNLCGDGPFCSCFRLASFLQLSYGDGPVWLVLEMASVSCFGAGQLLQNSLLEMASLQPRFGDGTVLSSFERDGQFCRLILRRPVFTVLEMDNLKLVSTVEILQQSEI</sequence>
<keyword evidence="2" id="KW-1185">Reference proteome</keyword>
<evidence type="ECO:0000313" key="1">
    <source>
        <dbReference type="EMBL" id="GBM16859.1"/>
    </source>
</evidence>
<accession>A0A4Y2DKY5</accession>
<dbReference type="Proteomes" id="UP000499080">
    <property type="component" value="Unassembled WGS sequence"/>
</dbReference>
<evidence type="ECO:0000313" key="2">
    <source>
        <dbReference type="Proteomes" id="UP000499080"/>
    </source>
</evidence>
<protein>
    <submittedName>
        <fullName evidence="1">Uncharacterized protein</fullName>
    </submittedName>
</protein>
<name>A0A4Y2DKY5_ARAVE</name>
<dbReference type="AlphaFoldDB" id="A0A4Y2DKY5"/>
<proteinExistence type="predicted"/>